<dbReference type="GO" id="GO:0005829">
    <property type="term" value="C:cytosol"/>
    <property type="evidence" value="ECO:0007669"/>
    <property type="project" value="TreeGrafter"/>
</dbReference>
<dbReference type="EMBL" id="VUOB01000083">
    <property type="protein sequence ID" value="KAA2251332.1"/>
    <property type="molecule type" value="Genomic_DNA"/>
</dbReference>
<dbReference type="Gene3D" id="3.40.50.150">
    <property type="entry name" value="Vaccinia Virus protein VP39"/>
    <property type="match status" value="1"/>
</dbReference>
<organism evidence="7 8">
    <name type="scientific">Solihabitans fulvus</name>
    <dbReference type="NCBI Taxonomy" id="1892852"/>
    <lineage>
        <taxon>Bacteria</taxon>
        <taxon>Bacillati</taxon>
        <taxon>Actinomycetota</taxon>
        <taxon>Actinomycetes</taxon>
        <taxon>Pseudonocardiales</taxon>
        <taxon>Pseudonocardiaceae</taxon>
        <taxon>Solihabitans</taxon>
    </lineage>
</organism>
<keyword evidence="8" id="KW-1185">Reference proteome</keyword>
<keyword evidence="4 6" id="KW-0808">Transferase</keyword>
<evidence type="ECO:0000256" key="5">
    <source>
        <dbReference type="ARBA" id="ARBA00022691"/>
    </source>
</evidence>
<dbReference type="Proteomes" id="UP000323454">
    <property type="component" value="Unassembled WGS sequence"/>
</dbReference>
<dbReference type="InterPro" id="IPR029063">
    <property type="entry name" value="SAM-dependent_MTases_sf"/>
</dbReference>
<evidence type="ECO:0000313" key="8">
    <source>
        <dbReference type="Proteomes" id="UP000323454"/>
    </source>
</evidence>
<feature type="binding site" evidence="6">
    <location>
        <position position="86"/>
    </location>
    <ligand>
        <name>S-adenosyl-L-methionine</name>
        <dbReference type="ChEBI" id="CHEBI:59789"/>
    </ligand>
</feature>
<comment type="caution">
    <text evidence="7">The sequence shown here is derived from an EMBL/GenBank/DDBJ whole genome shotgun (WGS) entry which is preliminary data.</text>
</comment>
<evidence type="ECO:0000256" key="4">
    <source>
        <dbReference type="ARBA" id="ARBA00022679"/>
    </source>
</evidence>
<gene>
    <name evidence="6 7" type="primary">rsmG</name>
    <name evidence="7" type="ORF">F0L68_37530</name>
</gene>
<evidence type="ECO:0000256" key="6">
    <source>
        <dbReference type="HAMAP-Rule" id="MF_00074"/>
    </source>
</evidence>
<dbReference type="EC" id="2.1.1.-" evidence="6"/>
<proteinExistence type="inferred from homology"/>
<dbReference type="AlphaFoldDB" id="A0A5B2WKW6"/>
<dbReference type="SUPFAM" id="SSF53335">
    <property type="entry name" value="S-adenosyl-L-methionine-dependent methyltransferases"/>
    <property type="match status" value="1"/>
</dbReference>
<comment type="subcellular location">
    <subcellularLocation>
        <location evidence="6">Cytoplasm</location>
    </subcellularLocation>
</comment>
<accession>A0A5B2WKW6</accession>
<feature type="binding site" evidence="6">
    <location>
        <position position="149"/>
    </location>
    <ligand>
        <name>S-adenosyl-L-methionine</name>
        <dbReference type="ChEBI" id="CHEBI:59789"/>
    </ligand>
</feature>
<dbReference type="CDD" id="cd02440">
    <property type="entry name" value="AdoMet_MTases"/>
    <property type="match status" value="1"/>
</dbReference>
<evidence type="ECO:0000256" key="1">
    <source>
        <dbReference type="ARBA" id="ARBA00022490"/>
    </source>
</evidence>
<dbReference type="InterPro" id="IPR003682">
    <property type="entry name" value="rRNA_ssu_MeTfrase_G"/>
</dbReference>
<keyword evidence="5 6" id="KW-0949">S-adenosyl-L-methionine</keyword>
<keyword evidence="2 6" id="KW-0698">rRNA processing</keyword>
<dbReference type="NCBIfam" id="TIGR00138">
    <property type="entry name" value="rsmG_gidB"/>
    <property type="match status" value="1"/>
</dbReference>
<keyword evidence="1 6" id="KW-0963">Cytoplasm</keyword>
<reference evidence="7 8" key="2">
    <citation type="submission" date="2019-09" db="EMBL/GenBank/DDBJ databases">
        <authorList>
            <person name="Jin C."/>
        </authorList>
    </citation>
    <scope>NUCLEOTIDE SEQUENCE [LARGE SCALE GENOMIC DNA]</scope>
    <source>
        <strain evidence="7 8">AN110305</strain>
    </source>
</reference>
<comment type="function">
    <text evidence="6">Specifically methylates the N7 position of a guanine in 16S rRNA.</text>
</comment>
<dbReference type="HAMAP" id="MF_00074">
    <property type="entry name" value="16SrRNA_methyltr_G"/>
    <property type="match status" value="1"/>
</dbReference>
<feature type="binding site" evidence="6">
    <location>
        <position position="81"/>
    </location>
    <ligand>
        <name>S-adenosyl-L-methionine</name>
        <dbReference type="ChEBI" id="CHEBI:59789"/>
    </ligand>
</feature>
<sequence length="236" mass="24952">MTETDAVESAAQVPSPPDAAGRVFGDRLPGAVAFAGLLAEHGVPRGLIGPREVERLWDRHLLNSAVIAEVLPQGCRVVDVGSGAGLPGIPLAIARPDLELTLLEPMARRVTWLNEVITELGLAVTVVRGRAEEVAVRKQLGGCDVVTARAVAPLERLAAWCLPLLRPGGQLIALKGASAAEELDRDAKAVARAGGSRQRVAVCGADVLEMPTTVVLVERDEIAVRRDAGRGRRKDR</sequence>
<comment type="caution">
    <text evidence="6">Lacks conserved residue(s) required for the propagation of feature annotation.</text>
</comment>
<dbReference type="GO" id="GO:0070043">
    <property type="term" value="F:rRNA (guanine-N7-)-methyltransferase activity"/>
    <property type="evidence" value="ECO:0007669"/>
    <property type="project" value="UniProtKB-UniRule"/>
</dbReference>
<protein>
    <recommendedName>
        <fullName evidence="6">Ribosomal RNA small subunit methyltransferase G</fullName>
        <ecNumber evidence="6">2.1.1.-</ecNumber>
    </recommendedName>
    <alternativeName>
        <fullName evidence="6">16S rRNA 7-methylguanosine methyltransferase</fullName>
        <shortName evidence="6">16S rRNA m7G methyltransferase</shortName>
    </alternativeName>
</protein>
<feature type="binding site" evidence="6">
    <location>
        <begin position="131"/>
        <end position="132"/>
    </location>
    <ligand>
        <name>S-adenosyl-L-methionine</name>
        <dbReference type="ChEBI" id="CHEBI:59789"/>
    </ligand>
</feature>
<reference evidence="7 8" key="1">
    <citation type="submission" date="2019-09" db="EMBL/GenBank/DDBJ databases">
        <title>Goodfellowia gen. nov., a new genus of the Pseudonocardineae related to Actinoalloteichus, containing Goodfellowia coeruleoviolacea gen. nov., comb. nov. gen. nov., comb. nov.</title>
        <authorList>
            <person name="Labeda D."/>
        </authorList>
    </citation>
    <scope>NUCLEOTIDE SEQUENCE [LARGE SCALE GENOMIC DNA]</scope>
    <source>
        <strain evidence="7 8">AN110305</strain>
    </source>
</reference>
<dbReference type="PANTHER" id="PTHR31760:SF0">
    <property type="entry name" value="S-ADENOSYL-L-METHIONINE-DEPENDENT METHYLTRANSFERASES SUPERFAMILY PROTEIN"/>
    <property type="match status" value="1"/>
</dbReference>
<dbReference type="PANTHER" id="PTHR31760">
    <property type="entry name" value="S-ADENOSYL-L-METHIONINE-DEPENDENT METHYLTRANSFERASES SUPERFAMILY PROTEIN"/>
    <property type="match status" value="1"/>
</dbReference>
<evidence type="ECO:0000256" key="2">
    <source>
        <dbReference type="ARBA" id="ARBA00022552"/>
    </source>
</evidence>
<comment type="similarity">
    <text evidence="6">Belongs to the methyltransferase superfamily. RNA methyltransferase RsmG family.</text>
</comment>
<keyword evidence="3 6" id="KW-0489">Methyltransferase</keyword>
<evidence type="ECO:0000256" key="3">
    <source>
        <dbReference type="ARBA" id="ARBA00022603"/>
    </source>
</evidence>
<name>A0A5B2WKW6_9PSEU</name>
<dbReference type="OrthoDB" id="9808773at2"/>
<dbReference type="Pfam" id="PF02527">
    <property type="entry name" value="GidB"/>
    <property type="match status" value="1"/>
</dbReference>
<evidence type="ECO:0000313" key="7">
    <source>
        <dbReference type="EMBL" id="KAA2251332.1"/>
    </source>
</evidence>